<dbReference type="AlphaFoldDB" id="A0A8H2ZRH5"/>
<keyword evidence="2" id="KW-1185">Reference proteome</keyword>
<comment type="caution">
    <text evidence="1">The sequence shown here is derived from an EMBL/GenBank/DDBJ whole genome shotgun (WGS) entry which is preliminary data.</text>
</comment>
<evidence type="ECO:0000313" key="1">
    <source>
        <dbReference type="EMBL" id="CAD6447901.1"/>
    </source>
</evidence>
<sequence length="283" mass="32091">MPTIVHGYFIKRIVKELEKQLESIASRGSRSAEFAKGITSNRSTTLKLKGYGRHDPDDQFEHLLAQYPGVVIDVSFSQKRKDLNRLAEAYILGFNGNICIMIGIDLEYRETKKVTLSMWRPQIIANENGEMELVAIQTITDEVIRYGNGTWNESPQAGLHLQLKDFAIPALVSNYESINESMKNPLFISAKFMCESLEIAGAKIAMIEAKRGIAQPKGLFVRKRVRSLTPEKELDEDRRKKIRKEVQKEKEGMIHNMSLALPLIQETPSTKIGVLEIKYPIAE</sequence>
<name>A0A8H2ZRH5_9HELO</name>
<proteinExistence type="predicted"/>
<evidence type="ECO:0000313" key="2">
    <source>
        <dbReference type="Proteomes" id="UP000624404"/>
    </source>
</evidence>
<reference evidence="1" key="1">
    <citation type="submission" date="2020-10" db="EMBL/GenBank/DDBJ databases">
        <authorList>
            <person name="Kusch S."/>
        </authorList>
    </citation>
    <scope>NUCLEOTIDE SEQUENCE</scope>
    <source>
        <strain evidence="1">SwB9</strain>
    </source>
</reference>
<dbReference type="Proteomes" id="UP000624404">
    <property type="component" value="Unassembled WGS sequence"/>
</dbReference>
<organism evidence="1 2">
    <name type="scientific">Sclerotinia trifoliorum</name>
    <dbReference type="NCBI Taxonomy" id="28548"/>
    <lineage>
        <taxon>Eukaryota</taxon>
        <taxon>Fungi</taxon>
        <taxon>Dikarya</taxon>
        <taxon>Ascomycota</taxon>
        <taxon>Pezizomycotina</taxon>
        <taxon>Leotiomycetes</taxon>
        <taxon>Helotiales</taxon>
        <taxon>Sclerotiniaceae</taxon>
        <taxon>Sclerotinia</taxon>
    </lineage>
</organism>
<dbReference type="OrthoDB" id="3485856at2759"/>
<dbReference type="EMBL" id="CAJHIA010000030">
    <property type="protein sequence ID" value="CAD6447901.1"/>
    <property type="molecule type" value="Genomic_DNA"/>
</dbReference>
<protein>
    <submittedName>
        <fullName evidence="1">208545f1-cdbb-490b-a257-2b6e381bd2e2</fullName>
    </submittedName>
</protein>
<accession>A0A8H2ZRH5</accession>
<gene>
    <name evidence="1" type="ORF">SCLTRI_LOCUS7693</name>
</gene>